<evidence type="ECO:0000313" key="3">
    <source>
        <dbReference type="Proteomes" id="UP000321352"/>
    </source>
</evidence>
<organism evidence="2 3">
    <name type="scientific">Escherichia phage SP27</name>
    <dbReference type="NCBI Taxonomy" id="2495557"/>
    <lineage>
        <taxon>Viruses</taxon>
        <taxon>Duplodnaviria</taxon>
        <taxon>Heunggongvirae</taxon>
        <taxon>Uroviricota</taxon>
        <taxon>Caudoviricetes</taxon>
        <taxon>Asteriusvirus</taxon>
        <taxon>Asteriusvirus PBECO4</taxon>
    </lineage>
</organism>
<reference evidence="2 3" key="1">
    <citation type="submission" date="2019-07" db="EMBL/GenBank/DDBJ databases">
        <title>Whole genome analysis of E. coli Jumbo phage.</title>
        <authorList>
            <person name="Azam A.H."/>
            <person name="Oishi K."/>
            <person name="Miyanaga K."/>
            <person name="Tanji Y."/>
        </authorList>
    </citation>
    <scope>NUCLEOTIDE SEQUENCE [LARGE SCALE GENOMIC DNA]</scope>
    <source>
        <strain evidence="2 3">SP27</strain>
    </source>
</reference>
<feature type="region of interest" description="Disordered" evidence="1">
    <location>
        <begin position="45"/>
        <end position="109"/>
    </location>
</feature>
<name>A0A5A4U2I1_9CAUD</name>
<accession>A0A5A4U2I1</accession>
<dbReference type="Proteomes" id="UP000321352">
    <property type="component" value="Segment"/>
</dbReference>
<feature type="compositionally biased region" description="Polar residues" evidence="1">
    <location>
        <begin position="45"/>
        <end position="62"/>
    </location>
</feature>
<gene>
    <name evidence="2" type="ORF">EO157G_1860</name>
</gene>
<evidence type="ECO:0000256" key="1">
    <source>
        <dbReference type="SAM" id="MobiDB-lite"/>
    </source>
</evidence>
<sequence length="109" mass="12712">MAMCNDIESTKTIYYNNERNYRFHNLTTNKSLLFYNCKEVILPSDNSCTPTNQPPAQCNTPSEPDKNKKDKDKDKKEDKKPLKDKKKDKKPNPFKNNKPAQPDMTCKIK</sequence>
<feature type="compositionally biased region" description="Basic and acidic residues" evidence="1">
    <location>
        <begin position="63"/>
        <end position="81"/>
    </location>
</feature>
<protein>
    <submittedName>
        <fullName evidence="2">Uncharacterized protein</fullName>
    </submittedName>
</protein>
<proteinExistence type="predicted"/>
<evidence type="ECO:0000313" key="2">
    <source>
        <dbReference type="EMBL" id="BBM61775.1"/>
    </source>
</evidence>
<dbReference type="EMBL" id="LC494302">
    <property type="protein sequence ID" value="BBM61775.1"/>
    <property type="molecule type" value="Genomic_DNA"/>
</dbReference>